<dbReference type="PANTHER" id="PTHR42949">
    <property type="entry name" value="ANAEROBIC GLYCEROL-3-PHOSPHATE DEHYDROGENASE SUBUNIT B"/>
    <property type="match status" value="1"/>
</dbReference>
<proteinExistence type="predicted"/>
<dbReference type="InterPro" id="IPR023753">
    <property type="entry name" value="FAD/NAD-binding_dom"/>
</dbReference>
<evidence type="ECO:0000259" key="4">
    <source>
        <dbReference type="Pfam" id="PF17806"/>
    </source>
</evidence>
<protein>
    <submittedName>
        <fullName evidence="5">FAD-dependent oxidoreductase</fullName>
    </submittedName>
</protein>
<organism evidence="5 6">
    <name type="scientific">Roseomonas haemaphysalidis</name>
    <dbReference type="NCBI Taxonomy" id="2768162"/>
    <lineage>
        <taxon>Bacteria</taxon>
        <taxon>Pseudomonadati</taxon>
        <taxon>Pseudomonadota</taxon>
        <taxon>Alphaproteobacteria</taxon>
        <taxon>Acetobacterales</taxon>
        <taxon>Roseomonadaceae</taxon>
        <taxon>Roseomonas</taxon>
    </lineage>
</organism>
<dbReference type="InterPro" id="IPR042204">
    <property type="entry name" value="2Fe-2S-bd_N"/>
</dbReference>
<dbReference type="Gene3D" id="3.10.20.440">
    <property type="entry name" value="2Fe-2S iron-sulphur cluster binding domain, sarcosine oxidase, alpha subunit, N-terminal domain"/>
    <property type="match status" value="1"/>
</dbReference>
<dbReference type="Pfam" id="PF01266">
    <property type="entry name" value="DAO"/>
    <property type="match status" value="1"/>
</dbReference>
<dbReference type="CDD" id="cd19946">
    <property type="entry name" value="GlpA-like_Fer2_BFD-like"/>
    <property type="match status" value="1"/>
</dbReference>
<feature type="domain" description="FAD dependent oxidoreductase" evidence="2">
    <location>
        <begin position="595"/>
        <end position="952"/>
    </location>
</feature>
<evidence type="ECO:0000259" key="2">
    <source>
        <dbReference type="Pfam" id="PF01266"/>
    </source>
</evidence>
<dbReference type="Pfam" id="PF17806">
    <property type="entry name" value="SO_alpha_A3"/>
    <property type="match status" value="1"/>
</dbReference>
<dbReference type="PRINTS" id="PR00368">
    <property type="entry name" value="FADPNR"/>
</dbReference>
<evidence type="ECO:0000256" key="1">
    <source>
        <dbReference type="ARBA" id="ARBA00023002"/>
    </source>
</evidence>
<comment type="caution">
    <text evidence="5">The sequence shown here is derived from an EMBL/GenBank/DDBJ whole genome shotgun (WGS) entry which is preliminary data.</text>
</comment>
<dbReference type="InterPro" id="IPR051691">
    <property type="entry name" value="Metab_Enz_Cyan_OpOx_G3PDH"/>
</dbReference>
<gene>
    <name evidence="5" type="ORF">IAI61_13720</name>
</gene>
<dbReference type="Pfam" id="PF13510">
    <property type="entry name" value="Fer2_4"/>
    <property type="match status" value="1"/>
</dbReference>
<dbReference type="PANTHER" id="PTHR42949:SF3">
    <property type="entry name" value="ANAEROBIC GLYCEROL-3-PHOSPHATE DEHYDROGENASE SUBUNIT B"/>
    <property type="match status" value="1"/>
</dbReference>
<feature type="domain" description="SoxA A3" evidence="4">
    <location>
        <begin position="482"/>
        <end position="562"/>
    </location>
</feature>
<dbReference type="InterPro" id="IPR006076">
    <property type="entry name" value="FAD-dep_OxRdtase"/>
</dbReference>
<dbReference type="Pfam" id="PF07992">
    <property type="entry name" value="Pyr_redox_2"/>
    <property type="match status" value="1"/>
</dbReference>
<dbReference type="InterPro" id="IPR036188">
    <property type="entry name" value="FAD/NAD-bd_sf"/>
</dbReference>
<dbReference type="RefSeq" id="WP_207417912.1">
    <property type="nucleotide sequence ID" value="NZ_CP061177.1"/>
</dbReference>
<feature type="domain" description="FAD/NAD(P)-binding" evidence="3">
    <location>
        <begin position="110"/>
        <end position="420"/>
    </location>
</feature>
<dbReference type="InterPro" id="IPR041117">
    <property type="entry name" value="SoxA_A3"/>
</dbReference>
<evidence type="ECO:0000259" key="3">
    <source>
        <dbReference type="Pfam" id="PF07992"/>
    </source>
</evidence>
<evidence type="ECO:0000313" key="5">
    <source>
        <dbReference type="EMBL" id="MBO1080093.1"/>
    </source>
</evidence>
<accession>A0ABS3KRI6</accession>
<reference evidence="5 6" key="1">
    <citation type="submission" date="2020-09" db="EMBL/GenBank/DDBJ databases">
        <title>Roseomonas.</title>
        <authorList>
            <person name="Zhu W."/>
        </authorList>
    </citation>
    <scope>NUCLEOTIDE SEQUENCE [LARGE SCALE GENOMIC DNA]</scope>
    <source>
        <strain evidence="5 6">573</strain>
    </source>
</reference>
<dbReference type="Gene3D" id="1.10.10.1100">
    <property type="entry name" value="BFD-like [2Fe-2S]-binding domain"/>
    <property type="match status" value="1"/>
</dbReference>
<dbReference type="Gene3D" id="3.50.50.60">
    <property type="entry name" value="FAD/NAD(P)-binding domain"/>
    <property type="match status" value="3"/>
</dbReference>
<dbReference type="Gene3D" id="3.30.9.10">
    <property type="entry name" value="D-Amino Acid Oxidase, subunit A, domain 2"/>
    <property type="match status" value="1"/>
</dbReference>
<dbReference type="InterPro" id="IPR036010">
    <property type="entry name" value="2Fe-2S_ferredoxin-like_sf"/>
</dbReference>
<keyword evidence="6" id="KW-1185">Reference proteome</keyword>
<dbReference type="Proteomes" id="UP001518989">
    <property type="component" value="Unassembled WGS sequence"/>
</dbReference>
<dbReference type="SUPFAM" id="SSF54292">
    <property type="entry name" value="2Fe-2S ferredoxin-like"/>
    <property type="match status" value="1"/>
</dbReference>
<sequence>MRLRHPGLAPSAPAGSFSFDGAAVAALPGETIAAALAAAGTVALRAAPDGTMRGLWCGMGACFDCVVTVDGQAGQRACMVKAAPGMVVTSAPGATHPLPALPAEPETVVDVAVIGGGIGGLAAAAPLAAAGLRVVMVDERAEPGGQYLKPVAASHAETGGPIDRQFAESARLRAAARDAGVELWSDATAWSAFAPDEVAVFQAGRPRLLRPRRLLLAPGAYERPVPIPGWTLPGVMTTGAAQTLARAYRVFPGQRVVIGGNGPLNLQLAVELARAGVTVLAVVEEAPRPGWRDWRAAVRAARHAPGLLAQGARYLAVLRARGVPVLWGSRIVECRGGARVSACRIATPEGEKLVEGLDAVTLGHGFIPSTELARQLGARHRRVDRHVGFLATDTAPDGRTSLDTVFAIGDGAGLGGAMVARHRGVLAADTILRDLGAGPLPAAALAAAQSGLAHAEAFQDALWRLFAPPPFDAATIADETIVCRCESVTAGAMRAAIATHGADAGTVKRLTRTGMGRCQGRNCAAVLTHLVAAAGGARPEPFAFFAPRPPAKPVPLAALSAEQAEWAGHRRTTPPAIVPRPTRPPAAALPARTVDVLVVGAGIVGACVARELALAGLDVLALDRDTPGQQASTANAGSLHVQLLSFDFGAKAEAGGGPAAQTLRLGNPAIALWQALAGEIARAGGTPIDLAITGGLMVAETERDMAFLRQKAAIEARFGVETQVIGGNELHAMEPHLSPTLVGAAYCAAEGKINPLTATFGVLNLARAAGATVIGDCPVLGIERDAAGFAVSTAAGPLRARRIVNCAGAWTPRLSGMVGRPVPVAGAPLQMMVTEPGPKLVSRLIAHADRHLSLKQAANGSLLIGGGWSAGLDEATGASTALRWAMQGNAWVAQRVLPAAAQFHLLRVWAGMNINIDGAPILGEMPDVPGFFNCVTSNGYTLAPVVARMTAEAMLRGVSEIDMAPFTLDRF</sequence>
<keyword evidence="1" id="KW-0560">Oxidoreductase</keyword>
<name>A0ABS3KRI6_9PROT</name>
<dbReference type="InterPro" id="IPR041854">
    <property type="entry name" value="BFD-like_2Fe2S-bd_dom_sf"/>
</dbReference>
<dbReference type="SUPFAM" id="SSF51905">
    <property type="entry name" value="FAD/NAD(P)-binding domain"/>
    <property type="match status" value="2"/>
</dbReference>
<dbReference type="EMBL" id="JACTNG010000007">
    <property type="protein sequence ID" value="MBO1080093.1"/>
    <property type="molecule type" value="Genomic_DNA"/>
</dbReference>
<dbReference type="PRINTS" id="PR00411">
    <property type="entry name" value="PNDRDTASEI"/>
</dbReference>
<evidence type="ECO:0000313" key="6">
    <source>
        <dbReference type="Proteomes" id="UP001518989"/>
    </source>
</evidence>